<evidence type="ECO:0000256" key="8">
    <source>
        <dbReference type="HAMAP-Rule" id="MF_03102"/>
    </source>
</evidence>
<gene>
    <name evidence="8" type="primary">MDM10</name>
    <name evidence="11" type="ORF">CVT26_009160</name>
</gene>
<evidence type="ECO:0000256" key="7">
    <source>
        <dbReference type="ARBA" id="ARBA00049339"/>
    </source>
</evidence>
<name>A0A409Y9Z5_9AGAR</name>
<comment type="similarity">
    <text evidence="1">Belongs to the class-I aminoacyl-tRNA synthetase family.</text>
</comment>
<dbReference type="SMART" id="SM00836">
    <property type="entry name" value="DALR_1"/>
    <property type="match status" value="1"/>
</dbReference>
<dbReference type="PROSITE" id="PS00178">
    <property type="entry name" value="AA_TRNA_LIGASE_I"/>
    <property type="match status" value="1"/>
</dbReference>
<keyword evidence="5" id="KW-0648">Protein biosynthesis</keyword>
<dbReference type="FunFam" id="3.40.50.620:FF:000058">
    <property type="entry name" value="Mitochondrial arginyl-tRNA synthetase"/>
    <property type="match status" value="1"/>
</dbReference>
<comment type="function">
    <text evidence="8">Component of the ERMES/MDM complex, which serves as a molecular tether to connect the endoplasmic reticulum and mitochondria. Components of this complex are involved in the control of mitochondrial shape and protein biogenesis and may function in phospholipid exchange. MDM10 is involved in the late assembly steps of the general translocase of the mitochondrial outer membrane (TOM complex). Functions in the TOM40-specific route of the assembly of outer membrane beta-barrel proteins, including the association of TOM40 with the receptor TOM22 and small TOM proteins. Can associate with the SAM(core) complex as well as the MDM12-MMM1 complex, both involved in late steps of the major beta-barrel assembly pathway, that is responsible for biogenesis of all outer membrane beta-barrel proteins. May act as a switch that shuttles between both complexes and channels precursor proteins into the TOM40-specific pathway. Plays a role in mitochondrial morphology and in the inheritance of mitochondria.</text>
</comment>
<dbReference type="CDD" id="cd00671">
    <property type="entry name" value="ArgRS_core"/>
    <property type="match status" value="1"/>
</dbReference>
<dbReference type="EMBL" id="NHYE01001046">
    <property type="protein sequence ID" value="PPQ99783.1"/>
    <property type="molecule type" value="Genomic_DNA"/>
</dbReference>
<comment type="subcellular location">
    <subcellularLocation>
        <location evidence="8">Mitochondrion outer membrane</location>
        <topology evidence="8">Multi-pass membrane protein</topology>
    </subcellularLocation>
    <text evidence="8">The ERMES/MDM complex localizes to a few discrete foci (around 10 per single cell), that represent mitochondria-endoplasmic reticulum junctions. These foci are often found next to mtDNA nucleoids.</text>
</comment>
<dbReference type="InterPro" id="IPR001278">
    <property type="entry name" value="Arg-tRNA-ligase"/>
</dbReference>
<dbReference type="GO" id="GO:0005524">
    <property type="term" value="F:ATP binding"/>
    <property type="evidence" value="ECO:0007669"/>
    <property type="project" value="UniProtKB-KW"/>
</dbReference>
<dbReference type="GO" id="GO:0045040">
    <property type="term" value="P:protein insertion into mitochondrial outer membrane"/>
    <property type="evidence" value="ECO:0007669"/>
    <property type="project" value="UniProtKB-UniRule"/>
</dbReference>
<evidence type="ECO:0000259" key="10">
    <source>
        <dbReference type="SMART" id="SM00836"/>
    </source>
</evidence>
<comment type="similarity">
    <text evidence="8">Belongs to the MDM10 family.</text>
</comment>
<dbReference type="InterPro" id="IPR036695">
    <property type="entry name" value="Arg-tRNA-synth_N_sf"/>
</dbReference>
<evidence type="ECO:0000256" key="6">
    <source>
        <dbReference type="ARBA" id="ARBA00023146"/>
    </source>
</evidence>
<dbReference type="InterPro" id="IPR008909">
    <property type="entry name" value="DALR_anticod-bd"/>
</dbReference>
<keyword evidence="2" id="KW-0436">Ligase</keyword>
<comment type="subunit">
    <text evidence="8">Component of the ER-mitochondria encounter structure (ERMES) or MDM complex, composed of MMM1, MDM10, MDM12 and MDM34. Associates with the mitochondrial outer membrane sorting assembly machinery SAM(core) complex.</text>
</comment>
<organism evidence="11 12">
    <name type="scientific">Gymnopilus dilepis</name>
    <dbReference type="NCBI Taxonomy" id="231916"/>
    <lineage>
        <taxon>Eukaryota</taxon>
        <taxon>Fungi</taxon>
        <taxon>Dikarya</taxon>
        <taxon>Basidiomycota</taxon>
        <taxon>Agaricomycotina</taxon>
        <taxon>Agaricomycetes</taxon>
        <taxon>Agaricomycetidae</taxon>
        <taxon>Agaricales</taxon>
        <taxon>Agaricineae</taxon>
        <taxon>Hymenogastraceae</taxon>
        <taxon>Gymnopilus</taxon>
    </lineage>
</organism>
<evidence type="ECO:0000256" key="4">
    <source>
        <dbReference type="ARBA" id="ARBA00022840"/>
    </source>
</evidence>
<keyword evidence="6" id="KW-0030">Aminoacyl-tRNA synthetase</keyword>
<dbReference type="InterPro" id="IPR009080">
    <property type="entry name" value="tRNAsynth_Ia_anticodon-bd"/>
</dbReference>
<comment type="caution">
    <text evidence="11">The sequence shown here is derived from an EMBL/GenBank/DDBJ whole genome shotgun (WGS) entry which is preliminary data.</text>
</comment>
<dbReference type="AlphaFoldDB" id="A0A409Y9Z5"/>
<dbReference type="InterPro" id="IPR035684">
    <property type="entry name" value="ArgRS_core"/>
</dbReference>
<feature type="region of interest" description="Disordered" evidence="9">
    <location>
        <begin position="896"/>
        <end position="932"/>
    </location>
</feature>
<keyword evidence="12" id="KW-1185">Reference proteome</keyword>
<dbReference type="GO" id="GO:0006420">
    <property type="term" value="P:arginyl-tRNA aminoacylation"/>
    <property type="evidence" value="ECO:0007669"/>
    <property type="project" value="InterPro"/>
</dbReference>
<dbReference type="GO" id="GO:0032865">
    <property type="term" value="C:ERMES complex"/>
    <property type="evidence" value="ECO:0007669"/>
    <property type="project" value="UniProtKB-UniRule"/>
</dbReference>
<dbReference type="GO" id="GO:1990456">
    <property type="term" value="P:mitochondrion-endoplasmic reticulum membrane tethering"/>
    <property type="evidence" value="ECO:0007669"/>
    <property type="project" value="UniProtKB-UniRule"/>
</dbReference>
<dbReference type="HAMAP" id="MF_03102">
    <property type="entry name" value="Mdm10"/>
    <property type="match status" value="1"/>
</dbReference>
<dbReference type="GO" id="GO:0032543">
    <property type="term" value="P:mitochondrial translation"/>
    <property type="evidence" value="ECO:0007669"/>
    <property type="project" value="TreeGrafter"/>
</dbReference>
<dbReference type="Proteomes" id="UP000284706">
    <property type="component" value="Unassembled WGS sequence"/>
</dbReference>
<keyword evidence="3" id="KW-0547">Nucleotide-binding</keyword>
<dbReference type="Pfam" id="PF00750">
    <property type="entry name" value="tRNA-synt_1d"/>
    <property type="match status" value="1"/>
</dbReference>
<protein>
    <recommendedName>
        <fullName evidence="8">Mitochondrial distribution and morphology protein 10</fullName>
    </recommendedName>
    <alternativeName>
        <fullName evidence="8">Mitochondrial inheritance component MDM10</fullName>
    </alternativeName>
</protein>
<accession>A0A409Y9Z5</accession>
<dbReference type="NCBIfam" id="TIGR00456">
    <property type="entry name" value="argS"/>
    <property type="match status" value="1"/>
</dbReference>
<dbReference type="FunFam" id="1.10.730.10:FF:000006">
    <property type="entry name" value="Arginyl-tRNA synthetase 2, mitochondrial"/>
    <property type="match status" value="1"/>
</dbReference>
<keyword evidence="8" id="KW-0496">Mitochondrion</keyword>
<evidence type="ECO:0000256" key="9">
    <source>
        <dbReference type="SAM" id="MobiDB-lite"/>
    </source>
</evidence>
<evidence type="ECO:0000256" key="5">
    <source>
        <dbReference type="ARBA" id="ARBA00022917"/>
    </source>
</evidence>
<dbReference type="GO" id="GO:0004814">
    <property type="term" value="F:arginine-tRNA ligase activity"/>
    <property type="evidence" value="ECO:0007669"/>
    <property type="project" value="UniProtKB-EC"/>
</dbReference>
<dbReference type="Gene3D" id="3.30.1360.70">
    <property type="entry name" value="Arginyl tRNA synthetase N-terminal domain"/>
    <property type="match status" value="1"/>
</dbReference>
<evidence type="ECO:0000256" key="3">
    <source>
        <dbReference type="ARBA" id="ARBA00022741"/>
    </source>
</evidence>
<comment type="catalytic activity">
    <reaction evidence="7">
        <text>tRNA(Arg) + L-arginine + ATP = L-arginyl-tRNA(Arg) + AMP + diphosphate</text>
        <dbReference type="Rhea" id="RHEA:20301"/>
        <dbReference type="Rhea" id="RHEA-COMP:9658"/>
        <dbReference type="Rhea" id="RHEA-COMP:9673"/>
        <dbReference type="ChEBI" id="CHEBI:30616"/>
        <dbReference type="ChEBI" id="CHEBI:32682"/>
        <dbReference type="ChEBI" id="CHEBI:33019"/>
        <dbReference type="ChEBI" id="CHEBI:78442"/>
        <dbReference type="ChEBI" id="CHEBI:78513"/>
        <dbReference type="ChEBI" id="CHEBI:456215"/>
        <dbReference type="EC" id="6.1.1.19"/>
    </reaction>
</comment>
<dbReference type="Pfam" id="PF05746">
    <property type="entry name" value="DALR_1"/>
    <property type="match status" value="1"/>
</dbReference>
<feature type="compositionally biased region" description="Polar residues" evidence="9">
    <location>
        <begin position="914"/>
        <end position="932"/>
    </location>
</feature>
<evidence type="ECO:0000313" key="12">
    <source>
        <dbReference type="Proteomes" id="UP000284706"/>
    </source>
</evidence>
<evidence type="ECO:0000256" key="2">
    <source>
        <dbReference type="ARBA" id="ARBA00022598"/>
    </source>
</evidence>
<dbReference type="PRINTS" id="PR01038">
    <property type="entry name" value="TRNASYNTHARG"/>
</dbReference>
<dbReference type="InterPro" id="IPR001412">
    <property type="entry name" value="aa-tRNA-synth_I_CS"/>
</dbReference>
<dbReference type="SUPFAM" id="SSF52374">
    <property type="entry name" value="Nucleotidylyl transferase"/>
    <property type="match status" value="1"/>
</dbReference>
<dbReference type="InParanoid" id="A0A409Y9Z5"/>
<comment type="domain">
    <text evidence="8">Lacks alpha-helical transmembrane segments, suggesting that it resides in the membrane via beta-sheet conformations similar to those predicted for other outer membrane proteins and porin.</text>
</comment>
<evidence type="ECO:0000256" key="1">
    <source>
        <dbReference type="ARBA" id="ARBA00005594"/>
    </source>
</evidence>
<dbReference type="SUPFAM" id="SSF47323">
    <property type="entry name" value="Anticodon-binding domain of a subclass of class I aminoacyl-tRNA synthetases"/>
    <property type="match status" value="1"/>
</dbReference>
<dbReference type="OrthoDB" id="68056at2759"/>
<dbReference type="InterPro" id="IPR014729">
    <property type="entry name" value="Rossmann-like_a/b/a_fold"/>
</dbReference>
<evidence type="ECO:0000313" key="11">
    <source>
        <dbReference type="EMBL" id="PPQ99783.1"/>
    </source>
</evidence>
<sequence length="1065" mass="119770">MSTSKLPSLPAVPDTDPSRAVLDSFRIAIAKRLSETLPLTIEQAYAGVDYGKKGEDFTVAVPRFRLPGKIDEIAAKVKEGFQADDFIESIVLDKSFLHFRVNTKNMIREVLNQVDFLTHSSPTGKPEYGSNELGKGKKLVIEYSSPNIAKSFHVGHLRSTIIGAFLANLYKASGWEVISMNYLGDWGTQFGLIATGFEKYGSQEELEKDPIKHLFDVYVKVNKEAESNPEVKLEAANWFKRMEDGDEEALKNWRVWRELSVKKYEEEYDRLNVKFDVYTGESKVSRESMDNAQKRLEEMGLISDSQGAKIINLEKYKLGTPIIRKKDGTSIYLTRDIGAAIERYEEYKFDKMIYVVSSQQDLHLAQFFKILELMGYPWAKSLLHINYGLVLGMSTRKGTVVFLDQIIKEAGLVMHEQMQKNEDKYSAIEDPEKTSLEIGITGIKIQDMAAKRINNYTFSWDRMKSFEGDTGPYLQYAHVRLASIGRKNPHLLPLPPSSQIATDTLAEYPHAREIAFLLGTYPDVVKVALKTHEPSGVVTFAFRLAHAISSAWDTVVVKGEEDLEKARAKMYLYECAREVLAASMRLLSIRPLERIISRAMDAVAFADYIECALGLKIHTTPWTNTLCILMHPFASYVLRTYYKATGWNEDNLYANLTRSSSALLDFTVPHGLHFSVSKSPNALFRTTYAMTALPSLQGSVGYIFTSCDLNVRSSGNVRFKEMIEHFKVYDHPRRPEGKPEEWLAGEKVSTRDYLLYGRYFLPSGRLDALYSTRLTPTIQASIAAISDPPGGALPEMRGRKADLSNIMVNVQHDVGKWCTEYTWSAEDEMWGIRFLHNFGRLGVPSDIPEDVAARRRMKRVDEEDAVEGGLKGRLSVGAELYFSAKEKSAGVSTGIRFTTLPDATPPSFQVPPSDDTQPQPSTPRSLPQPPTTITALFNPMLGHMSGAYTARVSRDLALSSRFDFNVYSFESEWAMGVEWWLRRPAPTIDNGQEDTQLQQSQPDQSPAEEIRGVIKARASTNNDVSLMWEGRLRNMLVSLGVVSDLGSRSKPIKALGLEVAFFSSE</sequence>
<dbReference type="CDD" id="cd07956">
    <property type="entry name" value="Anticodon_Ia_Arg"/>
    <property type="match status" value="1"/>
</dbReference>
<proteinExistence type="inferred from homology"/>
<dbReference type="InterPro" id="IPR027539">
    <property type="entry name" value="Mdm10"/>
</dbReference>
<keyword evidence="8" id="KW-1134">Transmembrane beta strand</keyword>
<feature type="domain" description="DALR anticodon binding" evidence="10">
    <location>
        <begin position="474"/>
        <end position="595"/>
    </location>
</feature>
<dbReference type="GO" id="GO:0070096">
    <property type="term" value="P:mitochondrial outer membrane translocase complex assembly"/>
    <property type="evidence" value="ECO:0007669"/>
    <property type="project" value="UniProtKB-UniRule"/>
</dbReference>
<dbReference type="PANTHER" id="PTHR11956:SF11">
    <property type="entry name" value="ARGININE--TRNA LIGASE, MITOCHONDRIAL-RELATED"/>
    <property type="match status" value="1"/>
</dbReference>
<keyword evidence="4" id="KW-0067">ATP-binding</keyword>
<dbReference type="PANTHER" id="PTHR11956">
    <property type="entry name" value="ARGINYL-TRNA SYNTHETASE"/>
    <property type="match status" value="1"/>
</dbReference>
<dbReference type="Gene3D" id="1.10.730.10">
    <property type="entry name" value="Isoleucyl-tRNA Synthetase, Domain 1"/>
    <property type="match status" value="1"/>
</dbReference>
<keyword evidence="8" id="KW-0812">Transmembrane</keyword>
<dbReference type="STRING" id="231916.A0A409Y9Z5"/>
<dbReference type="Gene3D" id="3.40.50.620">
    <property type="entry name" value="HUPs"/>
    <property type="match status" value="1"/>
</dbReference>
<dbReference type="Pfam" id="PF12519">
    <property type="entry name" value="MDM10"/>
    <property type="match status" value="1"/>
</dbReference>
<keyword evidence="8" id="KW-1000">Mitochondrion outer membrane</keyword>
<dbReference type="FunCoup" id="A0A409Y9Z5">
    <property type="interactions" value="579"/>
</dbReference>
<keyword evidence="8" id="KW-0472">Membrane</keyword>
<reference evidence="11 12" key="1">
    <citation type="journal article" date="2018" name="Evol. Lett.">
        <title>Horizontal gene cluster transfer increased hallucinogenic mushroom diversity.</title>
        <authorList>
            <person name="Reynolds H.T."/>
            <person name="Vijayakumar V."/>
            <person name="Gluck-Thaler E."/>
            <person name="Korotkin H.B."/>
            <person name="Matheny P.B."/>
            <person name="Slot J.C."/>
        </authorList>
    </citation>
    <scope>NUCLEOTIDE SEQUENCE [LARGE SCALE GENOMIC DNA]</scope>
    <source>
        <strain evidence="11 12">SRW20</strain>
    </source>
</reference>